<dbReference type="Proteomes" id="UP001529510">
    <property type="component" value="Unassembled WGS sequence"/>
</dbReference>
<accession>A0ABD0MX82</accession>
<gene>
    <name evidence="1" type="ORF">M9458_051049</name>
</gene>
<feature type="non-terminal residue" evidence="1">
    <location>
        <position position="62"/>
    </location>
</feature>
<protein>
    <submittedName>
        <fullName evidence="1">Uncharacterized protein</fullName>
    </submittedName>
</protein>
<proteinExistence type="predicted"/>
<evidence type="ECO:0000313" key="2">
    <source>
        <dbReference type="Proteomes" id="UP001529510"/>
    </source>
</evidence>
<comment type="caution">
    <text evidence="1">The sequence shown here is derived from an EMBL/GenBank/DDBJ whole genome shotgun (WGS) entry which is preliminary data.</text>
</comment>
<name>A0ABD0MX82_CIRMR</name>
<evidence type="ECO:0000313" key="1">
    <source>
        <dbReference type="EMBL" id="KAL0153684.1"/>
    </source>
</evidence>
<dbReference type="AlphaFoldDB" id="A0ABD0MX82"/>
<keyword evidence="2" id="KW-1185">Reference proteome</keyword>
<feature type="non-terminal residue" evidence="1">
    <location>
        <position position="1"/>
    </location>
</feature>
<sequence>EADPVLALLCPVRAIHVLDHTRSIRCSEQLLFAYGSADGKCCLRAEVGHWVEIGPHLGFLVP</sequence>
<reference evidence="1 2" key="1">
    <citation type="submission" date="2024-05" db="EMBL/GenBank/DDBJ databases">
        <title>Genome sequencing and assembly of Indian major carp, Cirrhinus mrigala (Hamilton, 1822).</title>
        <authorList>
            <person name="Mohindra V."/>
            <person name="Chowdhury L.M."/>
            <person name="Lal K."/>
            <person name="Jena J.K."/>
        </authorList>
    </citation>
    <scope>NUCLEOTIDE SEQUENCE [LARGE SCALE GENOMIC DNA]</scope>
    <source>
        <strain evidence="1">CM1030</strain>
        <tissue evidence="1">Blood</tissue>
    </source>
</reference>
<organism evidence="1 2">
    <name type="scientific">Cirrhinus mrigala</name>
    <name type="common">Mrigala</name>
    <dbReference type="NCBI Taxonomy" id="683832"/>
    <lineage>
        <taxon>Eukaryota</taxon>
        <taxon>Metazoa</taxon>
        <taxon>Chordata</taxon>
        <taxon>Craniata</taxon>
        <taxon>Vertebrata</taxon>
        <taxon>Euteleostomi</taxon>
        <taxon>Actinopterygii</taxon>
        <taxon>Neopterygii</taxon>
        <taxon>Teleostei</taxon>
        <taxon>Ostariophysi</taxon>
        <taxon>Cypriniformes</taxon>
        <taxon>Cyprinidae</taxon>
        <taxon>Labeoninae</taxon>
        <taxon>Labeonini</taxon>
        <taxon>Cirrhinus</taxon>
    </lineage>
</organism>
<dbReference type="EMBL" id="JAMKFB020000083">
    <property type="protein sequence ID" value="KAL0153684.1"/>
    <property type="molecule type" value="Genomic_DNA"/>
</dbReference>